<sequence length="72" mass="8475">MPESQEASNYDEVSMKQSMLFSNGLKAMDQFSPSLSITKLKKYEMLLWLCREREKRANRLKEARGTLCLVKW</sequence>
<organism evidence="1">
    <name type="scientific">Noccaea caerulescens</name>
    <name type="common">Alpine penny-cress</name>
    <name type="synonym">Thlaspi caerulescens</name>
    <dbReference type="NCBI Taxonomy" id="107243"/>
    <lineage>
        <taxon>Eukaryota</taxon>
        <taxon>Viridiplantae</taxon>
        <taxon>Streptophyta</taxon>
        <taxon>Embryophyta</taxon>
        <taxon>Tracheophyta</taxon>
        <taxon>Spermatophyta</taxon>
        <taxon>Magnoliopsida</taxon>
        <taxon>eudicotyledons</taxon>
        <taxon>Gunneridae</taxon>
        <taxon>Pentapetalae</taxon>
        <taxon>rosids</taxon>
        <taxon>malvids</taxon>
        <taxon>Brassicales</taxon>
        <taxon>Brassicaceae</taxon>
        <taxon>Coluteocarpeae</taxon>
        <taxon>Noccaea</taxon>
    </lineage>
</organism>
<evidence type="ECO:0000313" key="1">
    <source>
        <dbReference type="EMBL" id="JAU84906.1"/>
    </source>
</evidence>
<accession>A0A1J3IX29</accession>
<dbReference type="AlphaFoldDB" id="A0A1J3IX29"/>
<gene>
    <name evidence="1" type="ORF">MP_TR7897_c14_g1_i1_g.23825</name>
</gene>
<name>A0A1J3IX29_NOCCA</name>
<dbReference type="EMBL" id="GEVM01021032">
    <property type="protein sequence ID" value="JAU84906.1"/>
    <property type="molecule type" value="Transcribed_RNA"/>
</dbReference>
<protein>
    <submittedName>
        <fullName evidence="1">Protein ABIL2</fullName>
    </submittedName>
</protein>
<reference evidence="1" key="1">
    <citation type="submission" date="2016-07" db="EMBL/GenBank/DDBJ databases">
        <title>De novo transcriptome assembly of four accessions of the metal hyperaccumulator plant Noccaea caerulescens.</title>
        <authorList>
            <person name="Blande D."/>
            <person name="Halimaa P."/>
            <person name="Tervahauta A.I."/>
            <person name="Aarts M.G."/>
            <person name="Karenlampi S.O."/>
        </authorList>
    </citation>
    <scope>NUCLEOTIDE SEQUENCE</scope>
</reference>
<proteinExistence type="predicted"/>